<dbReference type="PANTHER" id="PTHR22923:SF116">
    <property type="entry name" value="C1Q DOMAIN-CONTAINING PROTEIN"/>
    <property type="match status" value="1"/>
</dbReference>
<evidence type="ECO:0000259" key="4">
    <source>
        <dbReference type="PROSITE" id="PS50871"/>
    </source>
</evidence>
<dbReference type="PROSITE" id="PS50871">
    <property type="entry name" value="C1Q"/>
    <property type="match status" value="1"/>
</dbReference>
<sequence length="336" mass="37688">MTKIMVQLSPSRTIETLTPSELTVEKEDDQGSPKSESPRMLTALQLAFNPATTTTYYGYEQYIEDSLICLKHKIRNIEKKKLKLESYSERLKKGDKLNPDQLAYRVNMRSPGGGFISQTHTTHRDPGSALYVSRVIKKNFFFFFFTSIISGWSDSSQVSSPDREGAYPLDSGISDTLSIPPMEVPMTPQGPHTLMPVHLYPVTQLRVAFSAARTANFAPGTLDQPISFDLLHTNLGDMFDTTTGRFTCPASGAYVFIFHILKLAISVPLYINLMRNEEVMVSAYANDGAPDHETGTNHAILQLFQGDQVWLRLHRGAIYGSSWKYSTFSGFLLYQD</sequence>
<evidence type="ECO:0000313" key="5">
    <source>
        <dbReference type="Ensembl" id="ENSCCRP00010013448.1"/>
    </source>
</evidence>
<name>A0A8C1GSL9_CYPCA</name>
<reference evidence="5" key="2">
    <citation type="submission" date="2025-09" db="UniProtKB">
        <authorList>
            <consortium name="Ensembl"/>
        </authorList>
    </citation>
    <scope>IDENTIFICATION</scope>
</reference>
<dbReference type="InterPro" id="IPR050822">
    <property type="entry name" value="Cerebellin_Synaptic_Org"/>
</dbReference>
<evidence type="ECO:0000256" key="2">
    <source>
        <dbReference type="ARBA" id="ARBA00022525"/>
    </source>
</evidence>
<comment type="subcellular location">
    <subcellularLocation>
        <location evidence="1">Secreted</location>
    </subcellularLocation>
</comment>
<dbReference type="SMART" id="SM00110">
    <property type="entry name" value="C1Q"/>
    <property type="match status" value="1"/>
</dbReference>
<organism evidence="5 6">
    <name type="scientific">Cyprinus carpio</name>
    <name type="common">Common carp</name>
    <dbReference type="NCBI Taxonomy" id="7962"/>
    <lineage>
        <taxon>Eukaryota</taxon>
        <taxon>Metazoa</taxon>
        <taxon>Chordata</taxon>
        <taxon>Craniata</taxon>
        <taxon>Vertebrata</taxon>
        <taxon>Euteleostomi</taxon>
        <taxon>Actinopterygii</taxon>
        <taxon>Neopterygii</taxon>
        <taxon>Teleostei</taxon>
        <taxon>Ostariophysi</taxon>
        <taxon>Cypriniformes</taxon>
        <taxon>Cyprinidae</taxon>
        <taxon>Cyprininae</taxon>
        <taxon>Cyprinus</taxon>
    </lineage>
</organism>
<evidence type="ECO:0000256" key="1">
    <source>
        <dbReference type="ARBA" id="ARBA00004613"/>
    </source>
</evidence>
<dbReference type="InterPro" id="IPR008983">
    <property type="entry name" value="Tumour_necrosis_fac-like_dom"/>
</dbReference>
<dbReference type="SUPFAM" id="SSF49842">
    <property type="entry name" value="TNF-like"/>
    <property type="match status" value="1"/>
</dbReference>
<dbReference type="InterPro" id="IPR001073">
    <property type="entry name" value="C1q_dom"/>
</dbReference>
<dbReference type="GO" id="GO:0005576">
    <property type="term" value="C:extracellular region"/>
    <property type="evidence" value="ECO:0007669"/>
    <property type="project" value="UniProtKB-SubCell"/>
</dbReference>
<keyword evidence="6" id="KW-1185">Reference proteome</keyword>
<dbReference type="PANTHER" id="PTHR22923">
    <property type="entry name" value="CEREBELLIN-RELATED"/>
    <property type="match status" value="1"/>
</dbReference>
<dbReference type="AlphaFoldDB" id="A0A8C1GSL9"/>
<evidence type="ECO:0000313" key="6">
    <source>
        <dbReference type="Proteomes" id="UP000694427"/>
    </source>
</evidence>
<keyword evidence="2" id="KW-0964">Secreted</keyword>
<dbReference type="Pfam" id="PF00386">
    <property type="entry name" value="C1q"/>
    <property type="match status" value="1"/>
</dbReference>
<proteinExistence type="predicted"/>
<dbReference type="Ensembl" id="ENSCCRT00010014662.1">
    <property type="protein sequence ID" value="ENSCCRP00010013448.1"/>
    <property type="gene ID" value="ENSCCRG00010005759.1"/>
</dbReference>
<reference evidence="5" key="1">
    <citation type="submission" date="2025-08" db="UniProtKB">
        <authorList>
            <consortium name="Ensembl"/>
        </authorList>
    </citation>
    <scope>IDENTIFICATION</scope>
</reference>
<keyword evidence="3" id="KW-0732">Signal</keyword>
<protein>
    <submittedName>
        <fullName evidence="5">Caprin family member 2</fullName>
    </submittedName>
</protein>
<dbReference type="Gene3D" id="2.60.120.40">
    <property type="match status" value="1"/>
</dbReference>
<accession>A0A8C1GSL9</accession>
<dbReference type="PRINTS" id="PR00007">
    <property type="entry name" value="COMPLEMNTC1Q"/>
</dbReference>
<evidence type="ECO:0000256" key="3">
    <source>
        <dbReference type="ARBA" id="ARBA00022729"/>
    </source>
</evidence>
<feature type="domain" description="C1q" evidence="4">
    <location>
        <begin position="202"/>
        <end position="336"/>
    </location>
</feature>
<dbReference type="Proteomes" id="UP000694427">
    <property type="component" value="Unplaced"/>
</dbReference>